<dbReference type="GeneID" id="93666648"/>
<dbReference type="KEGG" id="rtc:APU90_08565"/>
<dbReference type="AlphaFoldDB" id="A0A0C5BAT6"/>
<evidence type="ECO:0000313" key="2">
    <source>
        <dbReference type="EMBL" id="KKM46982.1"/>
    </source>
</evidence>
<dbReference type="EMBL" id="PSWU01000012">
    <property type="protein sequence ID" value="PPI14558.1"/>
    <property type="molecule type" value="Genomic_DNA"/>
</dbReference>
<dbReference type="eggNOG" id="COG5662">
    <property type="taxonomic scope" value="Bacteria"/>
</dbReference>
<dbReference type="EMBL" id="LBFI01000011">
    <property type="protein sequence ID" value="KKM46982.1"/>
    <property type="molecule type" value="Genomic_DNA"/>
</dbReference>
<dbReference type="PATRIC" id="fig|145458.7.peg.1941"/>
<evidence type="ECO:0000313" key="5">
    <source>
        <dbReference type="Proteomes" id="UP000237966"/>
    </source>
</evidence>
<evidence type="ECO:0000313" key="4">
    <source>
        <dbReference type="Proteomes" id="UP000052979"/>
    </source>
</evidence>
<organism evidence="2 4">
    <name type="scientific">Rathayibacter toxicus</name>
    <dbReference type="NCBI Taxonomy" id="145458"/>
    <lineage>
        <taxon>Bacteria</taxon>
        <taxon>Bacillati</taxon>
        <taxon>Actinomycetota</taxon>
        <taxon>Actinomycetes</taxon>
        <taxon>Micrococcales</taxon>
        <taxon>Microbacteriaceae</taxon>
        <taxon>Rathayibacter</taxon>
    </lineage>
</organism>
<dbReference type="RefSeq" id="WP_027691701.1">
    <property type="nucleotide sequence ID" value="NZ_CP010848.1"/>
</dbReference>
<gene>
    <name evidence="3" type="ORF">C5C51_08340</name>
    <name evidence="2" type="ORF">VT73_01655</name>
</gene>
<comment type="caution">
    <text evidence="2">The sequence shown here is derived from an EMBL/GenBank/DDBJ whole genome shotgun (WGS) entry which is preliminary data.</text>
</comment>
<feature type="domain" description="Putative zinc-finger" evidence="1">
    <location>
        <begin position="6"/>
        <end position="40"/>
    </location>
</feature>
<keyword evidence="4" id="KW-1185">Reference proteome</keyword>
<name>A0A0C5BAT6_9MICO</name>
<dbReference type="Proteomes" id="UP000237966">
    <property type="component" value="Unassembled WGS sequence"/>
</dbReference>
<dbReference type="OrthoDB" id="3267840at2"/>
<sequence length="87" mass="9288">MIDSGCAKAKAELEEYLHNELCSEEAADIRAHMAECPDCADEAKVGVMLTMAVQRACQETAPEDLRAQVVGMLRDAQASHAPNAVAS</sequence>
<dbReference type="Pfam" id="PF13490">
    <property type="entry name" value="zf-HC2"/>
    <property type="match status" value="1"/>
</dbReference>
<evidence type="ECO:0000313" key="3">
    <source>
        <dbReference type="EMBL" id="PPI14558.1"/>
    </source>
</evidence>
<reference evidence="3 5" key="2">
    <citation type="submission" date="2018-02" db="EMBL/GenBank/DDBJ databases">
        <title>Bacteriophage NCPPB3778 and a type I-E CRISPR drive the evolution of the US Biological Select Agent, Rathayibacter toxicus.</title>
        <authorList>
            <person name="Davis E.W.II."/>
            <person name="Tabima J.F."/>
            <person name="Weisberg A.J."/>
            <person name="Lopes L.D."/>
            <person name="Wiseman M.S."/>
            <person name="Wiseman M.S."/>
            <person name="Pupko T."/>
            <person name="Belcher M.S."/>
            <person name="Sechler A.J."/>
            <person name="Tancos M.A."/>
            <person name="Schroeder B.K."/>
            <person name="Murray T.D."/>
            <person name="Luster D.G."/>
            <person name="Schneider W.L."/>
            <person name="Rogers E."/>
            <person name="Andreote F.D."/>
            <person name="Grunwald N.J."/>
            <person name="Putnam M.L."/>
            <person name="Chang J.H."/>
        </authorList>
    </citation>
    <scope>NUCLEOTIDE SEQUENCE [LARGE SCALE GENOMIC DNA]</scope>
    <source>
        <strain evidence="3 5">FH99</strain>
    </source>
</reference>
<protein>
    <submittedName>
        <fullName evidence="2">Alpha-ketoglutarate decarboxylase</fullName>
    </submittedName>
</protein>
<dbReference type="InterPro" id="IPR027383">
    <property type="entry name" value="Znf_put"/>
</dbReference>
<dbReference type="Proteomes" id="UP000052979">
    <property type="component" value="Unassembled WGS sequence"/>
</dbReference>
<reference evidence="2 4" key="1">
    <citation type="submission" date="2015-04" db="EMBL/GenBank/DDBJ databases">
        <title>Draft genome sequence of Rathayibacter toxicus strain FH-142 (AKA 70134 or CS 32), a Western Australian isolate.</title>
        <authorList>
            <consortium name="Consortium for Microbial Forensics and Genomics (microFORGE)"/>
            <person name="Knight B.M."/>
            <person name="Roberts D.P."/>
            <person name="Lin D."/>
            <person name="Hari K."/>
            <person name="Fletcher J."/>
            <person name="Melcher U."/>
            <person name="Blagden T."/>
            <person name="Luster D.G."/>
            <person name="Sechler A.J."/>
            <person name="Schneider W.L."/>
            <person name="Winegar R.A."/>
        </authorList>
    </citation>
    <scope>NUCLEOTIDE SEQUENCE [LARGE SCALE GENOMIC DNA]</scope>
    <source>
        <strain evidence="2 4">FH142</strain>
    </source>
</reference>
<dbReference type="KEGG" id="rtx:TI83_08515"/>
<evidence type="ECO:0000259" key="1">
    <source>
        <dbReference type="Pfam" id="PF13490"/>
    </source>
</evidence>
<accession>A0A0C5BAT6</accession>
<proteinExistence type="predicted"/>
<dbReference type="STRING" id="145458.APU90_08565"/>